<evidence type="ECO:0000313" key="4">
    <source>
        <dbReference type="EMBL" id="EEN68911.1"/>
    </source>
</evidence>
<dbReference type="AlphaFoldDB" id="C3XSJ0"/>
<dbReference type="SUPFAM" id="SSF63829">
    <property type="entry name" value="Calcium-dependent phosphotriesterase"/>
    <property type="match status" value="1"/>
</dbReference>
<dbReference type="InterPro" id="IPR050952">
    <property type="entry name" value="TRIM-NHL_E3_ligases"/>
</dbReference>
<evidence type="ECO:0008006" key="5">
    <source>
        <dbReference type="Google" id="ProtNLM"/>
    </source>
</evidence>
<name>C3XSJ0_BRAFL</name>
<feature type="region of interest" description="Disordered" evidence="3">
    <location>
        <begin position="61"/>
        <end position="81"/>
    </location>
</feature>
<protein>
    <recommendedName>
        <fullName evidence="5">SMP-30/Gluconolactonase/LRE-like region domain-containing protein</fullName>
    </recommendedName>
</protein>
<dbReference type="PROSITE" id="PS51125">
    <property type="entry name" value="NHL"/>
    <property type="match status" value="1"/>
</dbReference>
<sequence length="380" mass="40683">MAAAPTDEFELQHIQHLNRDVPPTPGLGRGTNGAQPVAASTNVYEDGESFRMHLGPTLAVPSTPKPGVPVGGAQQVPGDPQPGLQPQRILSKLLLNPMYQPNQPQGASHVITFGGDGPEVKKLQGARGVAVSPDNKIWVVDETKGNLQVYSMGGVRLCQFPPEALGYPSKTPDDVSIGRDGHPWVLMNGLPSSLDSVVQISTDGHITTSFDLPDNVPRAMLRGMALDSRNNHIYVTWASGFTGGVQAFNSDGKLLWGVGPQERLVRPMYAAVDKQGDIFVSDSRSDFIYRYDETGQFVLKFGGPGLSGGQLNRPKGVCVDRSGRIMVVDSANRRVVMYTGRGSYVSHIALSTIYARGVAVGTGGQLVVTNNTAVIVFPHY</sequence>
<gene>
    <name evidence="4" type="ORF">BRAFLDRAFT_94214</name>
</gene>
<dbReference type="PANTHER" id="PTHR24104:SF50">
    <property type="entry name" value="SMP-30_GLUCONOLACTONASE_LRE-LIKE REGION DOMAIN-CONTAINING PROTEIN"/>
    <property type="match status" value="1"/>
</dbReference>
<keyword evidence="1" id="KW-0677">Repeat</keyword>
<dbReference type="InterPro" id="IPR011042">
    <property type="entry name" value="6-blade_b-propeller_TolB-like"/>
</dbReference>
<accession>C3XSJ0</accession>
<evidence type="ECO:0000256" key="3">
    <source>
        <dbReference type="SAM" id="MobiDB-lite"/>
    </source>
</evidence>
<feature type="compositionally biased region" description="Low complexity" evidence="3">
    <location>
        <begin position="71"/>
        <end position="81"/>
    </location>
</feature>
<dbReference type="eggNOG" id="KOG2177">
    <property type="taxonomic scope" value="Eukaryota"/>
</dbReference>
<dbReference type="CDD" id="cd05819">
    <property type="entry name" value="NHL"/>
    <property type="match status" value="1"/>
</dbReference>
<proteinExistence type="predicted"/>
<dbReference type="EMBL" id="GG666459">
    <property type="protein sequence ID" value="EEN68911.1"/>
    <property type="molecule type" value="Genomic_DNA"/>
</dbReference>
<reference evidence="4" key="1">
    <citation type="journal article" date="2008" name="Nature">
        <title>The amphioxus genome and the evolution of the chordate karyotype.</title>
        <authorList>
            <consortium name="US DOE Joint Genome Institute (JGI-PGF)"/>
            <person name="Putnam N.H."/>
            <person name="Butts T."/>
            <person name="Ferrier D.E.K."/>
            <person name="Furlong R.F."/>
            <person name="Hellsten U."/>
            <person name="Kawashima T."/>
            <person name="Robinson-Rechavi M."/>
            <person name="Shoguchi E."/>
            <person name="Terry A."/>
            <person name="Yu J.-K."/>
            <person name="Benito-Gutierrez E.L."/>
            <person name="Dubchak I."/>
            <person name="Garcia-Fernandez J."/>
            <person name="Gibson-Brown J.J."/>
            <person name="Grigoriev I.V."/>
            <person name="Horton A.C."/>
            <person name="de Jong P.J."/>
            <person name="Jurka J."/>
            <person name="Kapitonov V.V."/>
            <person name="Kohara Y."/>
            <person name="Kuroki Y."/>
            <person name="Lindquist E."/>
            <person name="Lucas S."/>
            <person name="Osoegawa K."/>
            <person name="Pennacchio L.A."/>
            <person name="Salamov A.A."/>
            <person name="Satou Y."/>
            <person name="Sauka-Spengler T."/>
            <person name="Schmutz J."/>
            <person name="Shin-I T."/>
            <person name="Toyoda A."/>
            <person name="Bronner-Fraser M."/>
            <person name="Fujiyama A."/>
            <person name="Holland L.Z."/>
            <person name="Holland P.W.H."/>
            <person name="Satoh N."/>
            <person name="Rokhsar D.S."/>
        </authorList>
    </citation>
    <scope>NUCLEOTIDE SEQUENCE [LARGE SCALE GENOMIC DNA]</scope>
    <source>
        <strain evidence="4">S238N-H82</strain>
        <tissue evidence="4">Testes</tissue>
    </source>
</reference>
<dbReference type="InParanoid" id="C3XSJ0"/>
<dbReference type="Pfam" id="PF01436">
    <property type="entry name" value="NHL"/>
    <property type="match status" value="1"/>
</dbReference>
<evidence type="ECO:0000256" key="2">
    <source>
        <dbReference type="PROSITE-ProRule" id="PRU00504"/>
    </source>
</evidence>
<dbReference type="STRING" id="7739.C3XSJ0"/>
<organism>
    <name type="scientific">Branchiostoma floridae</name>
    <name type="common">Florida lancelet</name>
    <name type="synonym">Amphioxus</name>
    <dbReference type="NCBI Taxonomy" id="7739"/>
    <lineage>
        <taxon>Eukaryota</taxon>
        <taxon>Metazoa</taxon>
        <taxon>Chordata</taxon>
        <taxon>Cephalochordata</taxon>
        <taxon>Leptocardii</taxon>
        <taxon>Amphioxiformes</taxon>
        <taxon>Branchiostomatidae</taxon>
        <taxon>Branchiostoma</taxon>
    </lineage>
</organism>
<feature type="repeat" description="NHL" evidence="2">
    <location>
        <begin position="298"/>
        <end position="341"/>
    </location>
</feature>
<dbReference type="PANTHER" id="PTHR24104">
    <property type="entry name" value="E3 UBIQUITIN-PROTEIN LIGASE NHLRC1-RELATED"/>
    <property type="match status" value="1"/>
</dbReference>
<evidence type="ECO:0000256" key="1">
    <source>
        <dbReference type="ARBA" id="ARBA00022737"/>
    </source>
</evidence>
<dbReference type="Gene3D" id="2.120.10.30">
    <property type="entry name" value="TolB, C-terminal domain"/>
    <property type="match status" value="1"/>
</dbReference>
<dbReference type="InterPro" id="IPR001258">
    <property type="entry name" value="NHL_repeat"/>
</dbReference>